<proteinExistence type="predicted"/>
<organism evidence="1 2">
    <name type="scientific">Candidatus Desulfosporosinus infrequens</name>
    <dbReference type="NCBI Taxonomy" id="2043169"/>
    <lineage>
        <taxon>Bacteria</taxon>
        <taxon>Bacillati</taxon>
        <taxon>Bacillota</taxon>
        <taxon>Clostridia</taxon>
        <taxon>Eubacteriales</taxon>
        <taxon>Desulfitobacteriaceae</taxon>
        <taxon>Desulfosporosinus</taxon>
    </lineage>
</organism>
<sequence length="90" mass="10107">MWFAIVKAANSDYNILPPLLGGYIKPFPLTSSLRQMMGDFLLKLFFEFSSNGSLGCEFGGTVEFLVNIYAANIYSHISTKPYHLMRCIGM</sequence>
<protein>
    <submittedName>
        <fullName evidence="1">Uncharacterized protein</fullName>
    </submittedName>
</protein>
<evidence type="ECO:0000313" key="2">
    <source>
        <dbReference type="Proteomes" id="UP000238916"/>
    </source>
</evidence>
<accession>A0A2U3KNB5</accession>
<dbReference type="Proteomes" id="UP000238916">
    <property type="component" value="Unassembled WGS sequence"/>
</dbReference>
<name>A0A2U3KNB5_9FIRM</name>
<evidence type="ECO:0000313" key="1">
    <source>
        <dbReference type="EMBL" id="SPF41057.1"/>
    </source>
</evidence>
<gene>
    <name evidence="1" type="ORF">SBF1_2390003</name>
</gene>
<dbReference type="EMBL" id="OMOF01000156">
    <property type="protein sequence ID" value="SPF41057.1"/>
    <property type="molecule type" value="Genomic_DNA"/>
</dbReference>
<reference evidence="2" key="1">
    <citation type="submission" date="2018-02" db="EMBL/GenBank/DDBJ databases">
        <authorList>
            <person name="Hausmann B."/>
        </authorList>
    </citation>
    <scope>NUCLEOTIDE SEQUENCE [LARGE SCALE GENOMIC DNA]</scope>
    <source>
        <strain evidence="2">Peat soil MAG SbF1</strain>
    </source>
</reference>
<dbReference type="AlphaFoldDB" id="A0A2U3KNB5"/>